<evidence type="ECO:0000259" key="3">
    <source>
        <dbReference type="PROSITE" id="PS52004"/>
    </source>
</evidence>
<dbReference type="SMART" id="SM00825">
    <property type="entry name" value="PKS_KS"/>
    <property type="match status" value="1"/>
</dbReference>
<dbReference type="GO" id="GO:0005737">
    <property type="term" value="C:cytoplasm"/>
    <property type="evidence" value="ECO:0007669"/>
    <property type="project" value="TreeGrafter"/>
</dbReference>
<feature type="non-terminal residue" evidence="4">
    <location>
        <position position="1"/>
    </location>
</feature>
<feature type="non-terminal residue" evidence="4">
    <location>
        <position position="299"/>
    </location>
</feature>
<dbReference type="PANTHER" id="PTHR43775">
    <property type="entry name" value="FATTY ACID SYNTHASE"/>
    <property type="match status" value="1"/>
</dbReference>
<dbReference type="InterPro" id="IPR016039">
    <property type="entry name" value="Thiolase-like"/>
</dbReference>
<dbReference type="GO" id="GO:0006633">
    <property type="term" value="P:fatty acid biosynthetic process"/>
    <property type="evidence" value="ECO:0007669"/>
    <property type="project" value="TreeGrafter"/>
</dbReference>
<dbReference type="GO" id="GO:0071770">
    <property type="term" value="P:DIM/DIP cell wall layer assembly"/>
    <property type="evidence" value="ECO:0007669"/>
    <property type="project" value="TreeGrafter"/>
</dbReference>
<dbReference type="GO" id="GO:0004312">
    <property type="term" value="F:fatty acid synthase activity"/>
    <property type="evidence" value="ECO:0007669"/>
    <property type="project" value="TreeGrafter"/>
</dbReference>
<dbReference type="SUPFAM" id="SSF53901">
    <property type="entry name" value="Thiolase-like"/>
    <property type="match status" value="1"/>
</dbReference>
<dbReference type="AlphaFoldDB" id="A0A6G3X1M5"/>
<keyword evidence="1" id="KW-0596">Phosphopantetheine</keyword>
<sequence length="299" mass="30569">FLDCAWQALEAAGCLAEAGPRRVGVFAGSSEESHRSADPADLRDTAERIALELGNSQDFLATRVAHLLDLRGPAMSVRTACSTSLVAVHLAVRAIAAGECDVALAGGVALRRPAVRGHFHEPGGIYSADGLCRPYDAASDGIVSGDGVGAVVLKPLDRALADGDHVHAVIRGTAVNNDGADKSGFTAPSFSGQVDVVRSALARAGVDASTIGYVEGHGTGTALGDPIEVAALSAVWRRSTEAVGVCSLGSVKGNIGHLDAAAGVMGLIKACLAVEHGEIPGLPTWEKPNPELNIEDCPF</sequence>
<dbReference type="Pfam" id="PF00109">
    <property type="entry name" value="ketoacyl-synt"/>
    <property type="match status" value="1"/>
</dbReference>
<dbReference type="EMBL" id="JAAGMN010003650">
    <property type="protein sequence ID" value="NEE11675.1"/>
    <property type="molecule type" value="Genomic_DNA"/>
</dbReference>
<accession>A0A6G3X1M5</accession>
<proteinExistence type="predicted"/>
<comment type="caution">
    <text evidence="4">The sequence shown here is derived from an EMBL/GenBank/DDBJ whole genome shotgun (WGS) entry which is preliminary data.</text>
</comment>
<evidence type="ECO:0000256" key="1">
    <source>
        <dbReference type="ARBA" id="ARBA00022450"/>
    </source>
</evidence>
<dbReference type="PROSITE" id="PS52004">
    <property type="entry name" value="KS3_2"/>
    <property type="match status" value="1"/>
</dbReference>
<dbReference type="Pfam" id="PF02801">
    <property type="entry name" value="Ketoacyl-synt_C"/>
    <property type="match status" value="1"/>
</dbReference>
<dbReference type="InterPro" id="IPR020841">
    <property type="entry name" value="PKS_Beta-ketoAc_synthase_dom"/>
</dbReference>
<feature type="domain" description="Ketosynthase family 3 (KS3)" evidence="3">
    <location>
        <begin position="1"/>
        <end position="299"/>
    </location>
</feature>
<reference evidence="4" key="1">
    <citation type="submission" date="2020-01" db="EMBL/GenBank/DDBJ databases">
        <title>Insect and environment-associated Actinomycetes.</title>
        <authorList>
            <person name="Currrie C."/>
            <person name="Chevrette M."/>
            <person name="Carlson C."/>
            <person name="Stubbendieck R."/>
            <person name="Wendt-Pienkowski E."/>
        </authorList>
    </citation>
    <scope>NUCLEOTIDE SEQUENCE</scope>
    <source>
        <strain evidence="4">SID7499</strain>
    </source>
</reference>
<organism evidence="4">
    <name type="scientific">Streptomyces sp. SID7499</name>
    <dbReference type="NCBI Taxonomy" id="2706086"/>
    <lineage>
        <taxon>Bacteria</taxon>
        <taxon>Bacillati</taxon>
        <taxon>Actinomycetota</taxon>
        <taxon>Actinomycetes</taxon>
        <taxon>Kitasatosporales</taxon>
        <taxon>Streptomycetaceae</taxon>
        <taxon>Streptomyces</taxon>
    </lineage>
</organism>
<dbReference type="InterPro" id="IPR050091">
    <property type="entry name" value="PKS_NRPS_Biosynth_Enz"/>
</dbReference>
<gene>
    <name evidence="4" type="ORF">G3M58_35125</name>
</gene>
<dbReference type="GO" id="GO:0005886">
    <property type="term" value="C:plasma membrane"/>
    <property type="evidence" value="ECO:0007669"/>
    <property type="project" value="TreeGrafter"/>
</dbReference>
<keyword evidence="2" id="KW-0597">Phosphoprotein</keyword>
<protein>
    <submittedName>
        <fullName evidence="4">Polyketide synthase</fullName>
    </submittedName>
</protein>
<evidence type="ECO:0000256" key="2">
    <source>
        <dbReference type="ARBA" id="ARBA00022553"/>
    </source>
</evidence>
<dbReference type="InterPro" id="IPR014031">
    <property type="entry name" value="Ketoacyl_synth_C"/>
</dbReference>
<name>A0A6G3X1M5_9ACTN</name>
<evidence type="ECO:0000313" key="4">
    <source>
        <dbReference type="EMBL" id="NEE11675.1"/>
    </source>
</evidence>
<dbReference type="CDD" id="cd00833">
    <property type="entry name" value="PKS"/>
    <property type="match status" value="1"/>
</dbReference>
<dbReference type="PANTHER" id="PTHR43775:SF37">
    <property type="entry name" value="SI:DKEY-61P9.11"/>
    <property type="match status" value="1"/>
</dbReference>
<dbReference type="InterPro" id="IPR014030">
    <property type="entry name" value="Ketoacyl_synth_N"/>
</dbReference>
<dbReference type="Gene3D" id="3.40.47.10">
    <property type="match status" value="1"/>
</dbReference>